<proteinExistence type="predicted"/>
<organism evidence="1 2">
    <name type="scientific">Prymnesium parvum</name>
    <name type="common">Toxic golden alga</name>
    <dbReference type="NCBI Taxonomy" id="97485"/>
    <lineage>
        <taxon>Eukaryota</taxon>
        <taxon>Haptista</taxon>
        <taxon>Haptophyta</taxon>
        <taxon>Prymnesiophyceae</taxon>
        <taxon>Prymnesiales</taxon>
        <taxon>Prymnesiaceae</taxon>
        <taxon>Prymnesium</taxon>
    </lineage>
</organism>
<sequence>MLGSLPPLPIRHCYVVCAPLAAPGRLVTPNGGGLLSFGILRHSRPITQLLSAAATDLGLSPGRLRFVSDALESSDGPSLLFFTDFLPDPVLGRLTSGFPLFSSAPGHQ</sequence>
<evidence type="ECO:0000313" key="2">
    <source>
        <dbReference type="Proteomes" id="UP001515480"/>
    </source>
</evidence>
<dbReference type="Proteomes" id="UP001515480">
    <property type="component" value="Unassembled WGS sequence"/>
</dbReference>
<comment type="caution">
    <text evidence="1">The sequence shown here is derived from an EMBL/GenBank/DDBJ whole genome shotgun (WGS) entry which is preliminary data.</text>
</comment>
<name>A0AB34J6J8_PRYPA</name>
<protein>
    <submittedName>
        <fullName evidence="1">Uncharacterized protein</fullName>
    </submittedName>
</protein>
<gene>
    <name evidence="1" type="ORF">AB1Y20_005624</name>
</gene>
<dbReference type="EMBL" id="JBGBPQ010000013">
    <property type="protein sequence ID" value="KAL1512366.1"/>
    <property type="molecule type" value="Genomic_DNA"/>
</dbReference>
<accession>A0AB34J6J8</accession>
<dbReference type="AlphaFoldDB" id="A0AB34J6J8"/>
<reference evidence="1 2" key="1">
    <citation type="journal article" date="2024" name="Science">
        <title>Giant polyketide synthase enzymes in the biosynthesis of giant marine polyether toxins.</title>
        <authorList>
            <person name="Fallon T.R."/>
            <person name="Shende V.V."/>
            <person name="Wierzbicki I.H."/>
            <person name="Pendleton A.L."/>
            <person name="Watervoot N.F."/>
            <person name="Auber R.P."/>
            <person name="Gonzalez D.J."/>
            <person name="Wisecaver J.H."/>
            <person name="Moore B.S."/>
        </authorList>
    </citation>
    <scope>NUCLEOTIDE SEQUENCE [LARGE SCALE GENOMIC DNA]</scope>
    <source>
        <strain evidence="1 2">12B1</strain>
    </source>
</reference>
<evidence type="ECO:0000313" key="1">
    <source>
        <dbReference type="EMBL" id="KAL1512366.1"/>
    </source>
</evidence>
<keyword evidence="2" id="KW-1185">Reference proteome</keyword>